<evidence type="ECO:0000259" key="3">
    <source>
        <dbReference type="Pfam" id="PF01656"/>
    </source>
</evidence>
<feature type="domain" description="CobQ/CobB/MinD/ParA nucleotide binding" evidence="3">
    <location>
        <begin position="4"/>
        <end position="188"/>
    </location>
</feature>
<dbReference type="GO" id="GO:0051782">
    <property type="term" value="P:negative regulation of cell division"/>
    <property type="evidence" value="ECO:0007669"/>
    <property type="project" value="TreeGrafter"/>
</dbReference>
<dbReference type="EMBL" id="CADCVR010000102">
    <property type="protein sequence ID" value="CAA9521520.1"/>
    <property type="molecule type" value="Genomic_DNA"/>
</dbReference>
<dbReference type="Gene3D" id="3.40.50.300">
    <property type="entry name" value="P-loop containing nucleotide triphosphate hydrolases"/>
    <property type="match status" value="1"/>
</dbReference>
<dbReference type="SUPFAM" id="SSF52540">
    <property type="entry name" value="P-loop containing nucleoside triphosphate hydrolases"/>
    <property type="match status" value="1"/>
</dbReference>
<protein>
    <recommendedName>
        <fullName evidence="3">CobQ/CobB/MinD/ParA nucleotide binding domain-containing protein</fullName>
    </recommendedName>
</protein>
<dbReference type="AlphaFoldDB" id="A0A6J4TFR6"/>
<organism evidence="4">
    <name type="scientific">uncultured Solirubrobacteraceae bacterium</name>
    <dbReference type="NCBI Taxonomy" id="1162706"/>
    <lineage>
        <taxon>Bacteria</taxon>
        <taxon>Bacillati</taxon>
        <taxon>Actinomycetota</taxon>
        <taxon>Thermoleophilia</taxon>
        <taxon>Solirubrobacterales</taxon>
        <taxon>Solirubrobacteraceae</taxon>
        <taxon>environmental samples</taxon>
    </lineage>
</organism>
<proteinExistence type="predicted"/>
<gene>
    <name evidence="4" type="ORF">AVDCRST_MAG53-3585</name>
</gene>
<evidence type="ECO:0000256" key="2">
    <source>
        <dbReference type="ARBA" id="ARBA00022840"/>
    </source>
</evidence>
<dbReference type="PANTHER" id="PTHR43384">
    <property type="entry name" value="SEPTUM SITE-DETERMINING PROTEIN MIND HOMOLOG, CHLOROPLASTIC-RELATED"/>
    <property type="match status" value="1"/>
</dbReference>
<dbReference type="InterPro" id="IPR050625">
    <property type="entry name" value="ParA/MinD_ATPase"/>
</dbReference>
<keyword evidence="2" id="KW-0067">ATP-binding</keyword>
<dbReference type="Pfam" id="PF01656">
    <property type="entry name" value="CbiA"/>
    <property type="match status" value="1"/>
</dbReference>
<reference evidence="4" key="1">
    <citation type="submission" date="2020-02" db="EMBL/GenBank/DDBJ databases">
        <authorList>
            <person name="Meier V. D."/>
        </authorList>
    </citation>
    <scope>NUCLEOTIDE SEQUENCE</scope>
    <source>
        <strain evidence="4">AVDCRST_MAG53</strain>
    </source>
</reference>
<dbReference type="GO" id="GO:0005829">
    <property type="term" value="C:cytosol"/>
    <property type="evidence" value="ECO:0007669"/>
    <property type="project" value="TreeGrafter"/>
</dbReference>
<name>A0A6J4TFR6_9ACTN</name>
<dbReference type="PANTHER" id="PTHR43384:SF6">
    <property type="entry name" value="SEPTUM SITE-DETERMINING PROTEIN MIND HOMOLOG, CHLOROPLASTIC"/>
    <property type="match status" value="1"/>
</dbReference>
<dbReference type="InterPro" id="IPR027417">
    <property type="entry name" value="P-loop_NTPase"/>
</dbReference>
<dbReference type="GO" id="GO:0009898">
    <property type="term" value="C:cytoplasmic side of plasma membrane"/>
    <property type="evidence" value="ECO:0007669"/>
    <property type="project" value="TreeGrafter"/>
</dbReference>
<evidence type="ECO:0000313" key="4">
    <source>
        <dbReference type="EMBL" id="CAA9521520.1"/>
    </source>
</evidence>
<sequence>MKVAIAGKGGVGKTTVSGTVARALARAGHPVLALDADSNPMLGVSLGVGADETELLVSARQAVADGQAEHEPTMEGLVERFGADAPDGVRLVVATRLDVINPGCYCCGVNPENLIRGLEDGGERIVVCDLEAGLGTLERLEPGQVDVVLVVTNPTGKSLEVARRAVELATGRAEVIVLANRVRDDSDVDLIREVLGDRELIVVPEEPVIAAADREGTAPIDLDADAPGVAAIVALVDRLSGTPVAA</sequence>
<dbReference type="GO" id="GO:0016887">
    <property type="term" value="F:ATP hydrolysis activity"/>
    <property type="evidence" value="ECO:0007669"/>
    <property type="project" value="TreeGrafter"/>
</dbReference>
<dbReference type="InterPro" id="IPR002586">
    <property type="entry name" value="CobQ/CobB/MinD/ParA_Nub-bd_dom"/>
</dbReference>
<evidence type="ECO:0000256" key="1">
    <source>
        <dbReference type="ARBA" id="ARBA00022741"/>
    </source>
</evidence>
<keyword evidence="1" id="KW-0547">Nucleotide-binding</keyword>
<dbReference type="GO" id="GO:0005524">
    <property type="term" value="F:ATP binding"/>
    <property type="evidence" value="ECO:0007669"/>
    <property type="project" value="UniProtKB-KW"/>
</dbReference>
<accession>A0A6J4TFR6</accession>